<dbReference type="Proteomes" id="UP000087766">
    <property type="component" value="Chromosome 7"/>
</dbReference>
<comment type="similarity">
    <text evidence="1">Belongs to the YTHDF family.</text>
</comment>
<evidence type="ECO:0000313" key="3">
    <source>
        <dbReference type="Proteomes" id="UP000087766"/>
    </source>
</evidence>
<dbReference type="GO" id="GO:0005654">
    <property type="term" value="C:nucleoplasm"/>
    <property type="evidence" value="ECO:0007669"/>
    <property type="project" value="TreeGrafter"/>
</dbReference>
<dbReference type="RefSeq" id="XP_022639235.1">
    <property type="nucleotide sequence ID" value="XM_022783514.1"/>
</dbReference>
<organism evidence="3 4">
    <name type="scientific">Vigna radiata var. radiata</name>
    <name type="common">Mung bean</name>
    <name type="synonym">Phaseolus aureus</name>
    <dbReference type="NCBI Taxonomy" id="3916"/>
    <lineage>
        <taxon>Eukaryota</taxon>
        <taxon>Viridiplantae</taxon>
        <taxon>Streptophyta</taxon>
        <taxon>Embryophyta</taxon>
        <taxon>Tracheophyta</taxon>
        <taxon>Spermatophyta</taxon>
        <taxon>Magnoliopsida</taxon>
        <taxon>eudicotyledons</taxon>
        <taxon>Gunneridae</taxon>
        <taxon>Pentapetalae</taxon>
        <taxon>rosids</taxon>
        <taxon>fabids</taxon>
        <taxon>Fabales</taxon>
        <taxon>Fabaceae</taxon>
        <taxon>Papilionoideae</taxon>
        <taxon>50 kb inversion clade</taxon>
        <taxon>NPAAA clade</taxon>
        <taxon>indigoferoid/millettioid clade</taxon>
        <taxon>Phaseoleae</taxon>
        <taxon>Vigna</taxon>
    </lineage>
</organism>
<protein>
    <recommendedName>
        <fullName evidence="1">YTH domain-containing family protein</fullName>
    </recommendedName>
</protein>
<feature type="domain" description="YTH" evidence="2">
    <location>
        <begin position="62"/>
        <end position="200"/>
    </location>
</feature>
<evidence type="ECO:0000313" key="4">
    <source>
        <dbReference type="RefSeq" id="XP_022639235.1"/>
    </source>
</evidence>
<name>A0A3Q0F5D5_VIGRR</name>
<sequence length="201" mass="22747">MQSDLRQRHLCSTMESKCKALNHYQSLRTDQPQITNQHLQKPKNRATMYVHNLTTSSIASLKLYFIVKSCNRENLELSVQQGVWATQRCNESKLNEAFDSMENVILIFSVNRTRHFQGCAKMTSRIGGSVAGDNWKYAGTAHYGRNFSVKWLKDIVAKLFSFSHHTSRALCSLTGIEIVSYVTPGQPASTSISVHQCFLRG</sequence>
<dbReference type="GO" id="GO:1990247">
    <property type="term" value="F:N6-methyladenosine-containing RNA reader activity"/>
    <property type="evidence" value="ECO:0007669"/>
    <property type="project" value="UniProtKB-UniRule"/>
</dbReference>
<dbReference type="InterPro" id="IPR007275">
    <property type="entry name" value="YTH_domain"/>
</dbReference>
<comment type="function">
    <text evidence="1">Specifically recognizes and binds N6-methyladenosine (m6A)-containing RNAs, and regulates mRNA stability. M6A is a modification present at internal sites of mRNAs and some non-coding RNAs and plays a role in mRNA stability and processing.</text>
</comment>
<dbReference type="GO" id="GO:0048024">
    <property type="term" value="P:regulation of mRNA splicing, via spliceosome"/>
    <property type="evidence" value="ECO:0007669"/>
    <property type="project" value="TreeGrafter"/>
</dbReference>
<keyword evidence="1" id="KW-0694">RNA-binding</keyword>
<dbReference type="OrthoDB" id="306690at2759"/>
<dbReference type="PANTHER" id="PTHR12357:SF119">
    <property type="entry name" value="30-KDA CLEAVAGE AND POLYADENYLATION SPECIFICITY FACTOR 30"/>
    <property type="match status" value="1"/>
</dbReference>
<dbReference type="AlphaFoldDB" id="A0A3Q0F5D5"/>
<evidence type="ECO:0000256" key="1">
    <source>
        <dbReference type="RuleBase" id="RU369095"/>
    </source>
</evidence>
<reference evidence="3" key="1">
    <citation type="journal article" date="2014" name="Nat. Commun.">
        <title>Genome sequence of mungbean and insights into evolution within Vigna species.</title>
        <authorList>
            <person name="Kang Y.J."/>
            <person name="Kim S.K."/>
            <person name="Kim M.Y."/>
            <person name="Lestari P."/>
            <person name="Kim K.H."/>
            <person name="Ha B.K."/>
            <person name="Jun T.H."/>
            <person name="Hwang W.J."/>
            <person name="Lee T."/>
            <person name="Lee J."/>
            <person name="Shim S."/>
            <person name="Yoon M.Y."/>
            <person name="Jang Y.E."/>
            <person name="Han K.S."/>
            <person name="Taeprayoon P."/>
            <person name="Yoon N."/>
            <person name="Somta P."/>
            <person name="Tanya P."/>
            <person name="Kim K.S."/>
            <person name="Gwag J.G."/>
            <person name="Moon J.K."/>
            <person name="Lee Y.H."/>
            <person name="Park B.S."/>
            <person name="Bombarely A."/>
            <person name="Doyle J.J."/>
            <person name="Jackson S.A."/>
            <person name="Schafleitner R."/>
            <person name="Srinives P."/>
            <person name="Varshney R.K."/>
            <person name="Lee S.H."/>
        </authorList>
    </citation>
    <scope>NUCLEOTIDE SEQUENCE [LARGE SCALE GENOMIC DNA]</scope>
    <source>
        <strain evidence="3">cv. VC1973A</strain>
    </source>
</reference>
<proteinExistence type="inferred from homology"/>
<dbReference type="PROSITE" id="PS50882">
    <property type="entry name" value="YTH"/>
    <property type="match status" value="1"/>
</dbReference>
<evidence type="ECO:0000259" key="2">
    <source>
        <dbReference type="PROSITE" id="PS50882"/>
    </source>
</evidence>
<dbReference type="GO" id="GO:0000398">
    <property type="term" value="P:mRNA splicing, via spliceosome"/>
    <property type="evidence" value="ECO:0007669"/>
    <property type="project" value="TreeGrafter"/>
</dbReference>
<keyword evidence="3" id="KW-1185">Reference proteome</keyword>
<dbReference type="GO" id="GO:0003729">
    <property type="term" value="F:mRNA binding"/>
    <property type="evidence" value="ECO:0007669"/>
    <property type="project" value="UniProtKB-UniRule"/>
</dbReference>
<dbReference type="KEGG" id="vra:106767982"/>
<dbReference type="GeneID" id="106767982"/>
<dbReference type="PANTHER" id="PTHR12357">
    <property type="entry name" value="YTH YT521-B HOMOLOGY DOMAIN-CONTAINING"/>
    <property type="match status" value="1"/>
</dbReference>
<dbReference type="InterPro" id="IPR045168">
    <property type="entry name" value="YTH_prot"/>
</dbReference>
<gene>
    <name evidence="4" type="primary">LOC106767982</name>
</gene>
<dbReference type="Pfam" id="PF04146">
    <property type="entry name" value="YTH"/>
    <property type="match status" value="1"/>
</dbReference>
<accession>A0A3Q0F5D5</accession>
<dbReference type="CDD" id="cd21134">
    <property type="entry name" value="YTH"/>
    <property type="match status" value="1"/>
</dbReference>
<dbReference type="Gene3D" id="3.10.590.10">
    <property type="entry name" value="ph1033 like domains"/>
    <property type="match status" value="1"/>
</dbReference>
<dbReference type="STRING" id="3916.A0A3Q0F5D5"/>
<reference evidence="4" key="2">
    <citation type="submission" date="2025-08" db="UniProtKB">
        <authorList>
            <consortium name="RefSeq"/>
        </authorList>
    </citation>
    <scope>IDENTIFICATION</scope>
    <source>
        <tissue evidence="4">Leaf</tissue>
    </source>
</reference>